<reference evidence="1" key="1">
    <citation type="submission" date="2023-06" db="EMBL/GenBank/DDBJ databases">
        <authorList>
            <consortium name="Lawrence Berkeley National Laboratory"/>
            <person name="Ahrendt S."/>
            <person name="Sahu N."/>
            <person name="Indic B."/>
            <person name="Wong-Bajracharya J."/>
            <person name="Merenyi Z."/>
            <person name="Ke H.-M."/>
            <person name="Monk M."/>
            <person name="Kocsube S."/>
            <person name="Drula E."/>
            <person name="Lipzen A."/>
            <person name="Balint B."/>
            <person name="Henrissat B."/>
            <person name="Andreopoulos B."/>
            <person name="Martin F.M."/>
            <person name="Harder C.B."/>
            <person name="Rigling D."/>
            <person name="Ford K.L."/>
            <person name="Foster G.D."/>
            <person name="Pangilinan J."/>
            <person name="Papanicolaou A."/>
            <person name="Barry K."/>
            <person name="LaButti K."/>
            <person name="Viragh M."/>
            <person name="Koriabine M."/>
            <person name="Yan M."/>
            <person name="Riley R."/>
            <person name="Champramary S."/>
            <person name="Plett K.L."/>
            <person name="Tsai I.J."/>
            <person name="Slot J."/>
            <person name="Sipos G."/>
            <person name="Plett J."/>
            <person name="Nagy L.G."/>
            <person name="Grigoriev I.V."/>
        </authorList>
    </citation>
    <scope>NUCLEOTIDE SEQUENCE</scope>
    <source>
        <strain evidence="1">CCBAS 213</strain>
    </source>
</reference>
<gene>
    <name evidence="1" type="ORF">EV420DRAFT_1652552</name>
</gene>
<evidence type="ECO:0008006" key="3">
    <source>
        <dbReference type="Google" id="ProtNLM"/>
    </source>
</evidence>
<evidence type="ECO:0000313" key="2">
    <source>
        <dbReference type="Proteomes" id="UP001175211"/>
    </source>
</evidence>
<accession>A0AA39J558</accession>
<organism evidence="1 2">
    <name type="scientific">Armillaria tabescens</name>
    <name type="common">Ringless honey mushroom</name>
    <name type="synonym">Agaricus tabescens</name>
    <dbReference type="NCBI Taxonomy" id="1929756"/>
    <lineage>
        <taxon>Eukaryota</taxon>
        <taxon>Fungi</taxon>
        <taxon>Dikarya</taxon>
        <taxon>Basidiomycota</taxon>
        <taxon>Agaricomycotina</taxon>
        <taxon>Agaricomycetes</taxon>
        <taxon>Agaricomycetidae</taxon>
        <taxon>Agaricales</taxon>
        <taxon>Marasmiineae</taxon>
        <taxon>Physalacriaceae</taxon>
        <taxon>Desarmillaria</taxon>
    </lineage>
</organism>
<dbReference type="Proteomes" id="UP001175211">
    <property type="component" value="Unassembled WGS sequence"/>
</dbReference>
<keyword evidence="2" id="KW-1185">Reference proteome</keyword>
<proteinExistence type="predicted"/>
<evidence type="ECO:0000313" key="1">
    <source>
        <dbReference type="EMBL" id="KAK0436345.1"/>
    </source>
</evidence>
<dbReference type="AlphaFoldDB" id="A0AA39J558"/>
<comment type="caution">
    <text evidence="1">The sequence shown here is derived from an EMBL/GenBank/DDBJ whole genome shotgun (WGS) entry which is preliminary data.</text>
</comment>
<sequence length="393" mass="44885">MPPRRVWDLYSNRVDEKDRADVWTPINGYEWPVPVPKESDLNLIRIEMLNLGLEYAWLDVLYLRQVGGPGEDARAEEWKLDVPTIGAVYTDGSHMVCYLSGLGLPFTLKEGDLDSDRSWFRRAWTLQEVGQWREIAGDTPDGPMHAERKDGKYETELLTRFHKQLQSMQDMSYRVLGPLKSMQQWVSTNPVDKVAGLAFVMGSEKIPAYYESQSLEDAWTALVNSMDTLYRGQLFFSCPEPGNAGTKWRPSWEQLMMKPLPAYDFDPNVSVDRDEAEEEDSVDEVCIEKGLVQGLAVVVEGGDRHGKLIVKDKSGIEHGFGITATHEYPIPEDTYTLILAHDWVTFSGRYYCIVGRSLLGKRFEKVSMLELSEEEQCKLEDLHIAEVCRYILI</sequence>
<dbReference type="RefSeq" id="XP_060322267.1">
    <property type="nucleotide sequence ID" value="XM_060478662.1"/>
</dbReference>
<dbReference type="EMBL" id="JAUEPS010000127">
    <property type="protein sequence ID" value="KAK0436345.1"/>
    <property type="molecule type" value="Genomic_DNA"/>
</dbReference>
<name>A0AA39J558_ARMTA</name>
<protein>
    <recommendedName>
        <fullName evidence="3">Heterokaryon incompatibility domain-containing protein</fullName>
    </recommendedName>
</protein>
<dbReference type="GeneID" id="85362210"/>